<feature type="domain" description="Alpha/beta hydrolase fold-3" evidence="2">
    <location>
        <begin position="94"/>
        <end position="299"/>
    </location>
</feature>
<comment type="caution">
    <text evidence="3">The sequence shown here is derived from an EMBL/GenBank/DDBJ whole genome shotgun (WGS) entry which is preliminary data.</text>
</comment>
<name>A0ABT1SQK8_9FIRM</name>
<reference evidence="3 4" key="1">
    <citation type="submission" date="2022-06" db="EMBL/GenBank/DDBJ databases">
        <title>Isolation of gut microbiota from human fecal samples.</title>
        <authorList>
            <person name="Pamer E.G."/>
            <person name="Barat B."/>
            <person name="Waligurski E."/>
            <person name="Medina S."/>
            <person name="Paddock L."/>
            <person name="Mostad J."/>
        </authorList>
    </citation>
    <scope>NUCLEOTIDE SEQUENCE [LARGE SCALE GENOMIC DNA]</scope>
    <source>
        <strain evidence="3 4">DFI.1.1</strain>
    </source>
</reference>
<dbReference type="EMBL" id="JANGEW010000004">
    <property type="protein sequence ID" value="MCQ5342141.1"/>
    <property type="molecule type" value="Genomic_DNA"/>
</dbReference>
<protein>
    <submittedName>
        <fullName evidence="3">Alpha/beta hydrolase</fullName>
    </submittedName>
</protein>
<gene>
    <name evidence="3" type="ORF">NE675_03705</name>
</gene>
<dbReference type="GO" id="GO:0016787">
    <property type="term" value="F:hydrolase activity"/>
    <property type="evidence" value="ECO:0007669"/>
    <property type="project" value="UniProtKB-KW"/>
</dbReference>
<sequence>MLHKKVLRISAIGVCLISMTFAVSAEELYLPKHGLALRGMAQQEYIDKAAGDLFAGRNQKPFVLPDGWQRQDKTVSGVVIEKYTNTKSDSDKVLLQLHGGGYVLGMSDGHRLMALKQAALMDAKEAYCVNYRLAPNHVYPAALDDALATYESLLDSGIKAENIVLVGDSAGGNLAIALTLYLRDHQKALPRLLVLQSPWTDFNTTLASRIYNNRKDQILGQGTPLNKAVKEPAYAGNLSLSDPRLSPIYADLKGLPPMLIQTGGHEIFLTENQKFMEKAIDDGVEVTMTVYPDMPHDFALCLPDLDASVASLQEIGTFAKRHF</sequence>
<accession>A0ABT1SQK8</accession>
<dbReference type="SUPFAM" id="SSF53474">
    <property type="entry name" value="alpha/beta-Hydrolases"/>
    <property type="match status" value="1"/>
</dbReference>
<dbReference type="PANTHER" id="PTHR48081">
    <property type="entry name" value="AB HYDROLASE SUPERFAMILY PROTEIN C4A8.06C"/>
    <property type="match status" value="1"/>
</dbReference>
<evidence type="ECO:0000313" key="3">
    <source>
        <dbReference type="EMBL" id="MCQ5342141.1"/>
    </source>
</evidence>
<dbReference type="InterPro" id="IPR050300">
    <property type="entry name" value="GDXG_lipolytic_enzyme"/>
</dbReference>
<proteinExistence type="predicted"/>
<organism evidence="3 4">
    <name type="scientific">Megasphaera massiliensis</name>
    <dbReference type="NCBI Taxonomy" id="1232428"/>
    <lineage>
        <taxon>Bacteria</taxon>
        <taxon>Bacillati</taxon>
        <taxon>Bacillota</taxon>
        <taxon>Negativicutes</taxon>
        <taxon>Veillonellales</taxon>
        <taxon>Veillonellaceae</taxon>
        <taxon>Megasphaera</taxon>
    </lineage>
</organism>
<dbReference type="Gene3D" id="3.40.50.1820">
    <property type="entry name" value="alpha/beta hydrolase"/>
    <property type="match status" value="1"/>
</dbReference>
<keyword evidence="1 3" id="KW-0378">Hydrolase</keyword>
<evidence type="ECO:0000259" key="2">
    <source>
        <dbReference type="Pfam" id="PF07859"/>
    </source>
</evidence>
<evidence type="ECO:0000256" key="1">
    <source>
        <dbReference type="ARBA" id="ARBA00022801"/>
    </source>
</evidence>
<dbReference type="PANTHER" id="PTHR48081:SF8">
    <property type="entry name" value="ALPHA_BETA HYDROLASE FOLD-3 DOMAIN-CONTAINING PROTEIN-RELATED"/>
    <property type="match status" value="1"/>
</dbReference>
<dbReference type="RefSeq" id="WP_062411358.1">
    <property type="nucleotide sequence ID" value="NZ_JAJCIO010000018.1"/>
</dbReference>
<dbReference type="Proteomes" id="UP001206692">
    <property type="component" value="Unassembled WGS sequence"/>
</dbReference>
<dbReference type="InterPro" id="IPR013094">
    <property type="entry name" value="AB_hydrolase_3"/>
</dbReference>
<keyword evidence="4" id="KW-1185">Reference proteome</keyword>
<evidence type="ECO:0000313" key="4">
    <source>
        <dbReference type="Proteomes" id="UP001206692"/>
    </source>
</evidence>
<dbReference type="Pfam" id="PF07859">
    <property type="entry name" value="Abhydrolase_3"/>
    <property type="match status" value="1"/>
</dbReference>
<dbReference type="InterPro" id="IPR029058">
    <property type="entry name" value="AB_hydrolase_fold"/>
</dbReference>